<dbReference type="Gene3D" id="3.40.50.300">
    <property type="entry name" value="P-loop containing nucleotide triphosphate hydrolases"/>
    <property type="match status" value="1"/>
</dbReference>
<keyword evidence="1" id="KW-0378">Hydrolase</keyword>
<dbReference type="FunFam" id="3.40.50.300:FF:002884">
    <property type="entry name" value="ATP-dependent DNA helicase"/>
    <property type="match status" value="1"/>
</dbReference>
<keyword evidence="1" id="KW-0233">DNA recombination</keyword>
<feature type="domain" description="DNA helicase Pif1-like DEAD-box helicase" evidence="2">
    <location>
        <begin position="108"/>
        <end position="330"/>
    </location>
</feature>
<comment type="catalytic activity">
    <reaction evidence="1">
        <text>ATP + H2O = ADP + phosphate + H(+)</text>
        <dbReference type="Rhea" id="RHEA:13065"/>
        <dbReference type="ChEBI" id="CHEBI:15377"/>
        <dbReference type="ChEBI" id="CHEBI:15378"/>
        <dbReference type="ChEBI" id="CHEBI:30616"/>
        <dbReference type="ChEBI" id="CHEBI:43474"/>
        <dbReference type="ChEBI" id="CHEBI:456216"/>
        <dbReference type="EC" id="5.6.2.3"/>
    </reaction>
</comment>
<keyword evidence="1" id="KW-0067">ATP-binding</keyword>
<dbReference type="InterPro" id="IPR027417">
    <property type="entry name" value="P-loop_NTPase"/>
</dbReference>
<dbReference type="InterPro" id="IPR049163">
    <property type="entry name" value="Pif1-like_2B_dom"/>
</dbReference>
<dbReference type="PANTHER" id="PTHR10492:SF101">
    <property type="entry name" value="ATP-DEPENDENT DNA HELICASE"/>
    <property type="match status" value="1"/>
</dbReference>
<keyword evidence="1" id="KW-0547">Nucleotide-binding</keyword>
<evidence type="ECO:0000313" key="4">
    <source>
        <dbReference type="EMBL" id="KAK9072462.1"/>
    </source>
</evidence>
<evidence type="ECO:0000259" key="2">
    <source>
        <dbReference type="Pfam" id="PF05970"/>
    </source>
</evidence>
<dbReference type="EMBL" id="JBCNJP010000010">
    <property type="protein sequence ID" value="KAK9072462.1"/>
    <property type="molecule type" value="Genomic_DNA"/>
</dbReference>
<keyword evidence="1" id="KW-0347">Helicase</keyword>
<evidence type="ECO:0000256" key="1">
    <source>
        <dbReference type="RuleBase" id="RU363044"/>
    </source>
</evidence>
<accession>A0AAP0H5G8</accession>
<keyword evidence="5" id="KW-1185">Reference proteome</keyword>
<dbReference type="GO" id="GO:0043139">
    <property type="term" value="F:5'-3' DNA helicase activity"/>
    <property type="evidence" value="ECO:0007669"/>
    <property type="project" value="UniProtKB-EC"/>
</dbReference>
<protein>
    <recommendedName>
        <fullName evidence="1">ATP-dependent DNA helicase</fullName>
        <ecNumber evidence="1">5.6.2.3</ecNumber>
    </recommendedName>
</protein>
<dbReference type="GO" id="GO:0000723">
    <property type="term" value="P:telomere maintenance"/>
    <property type="evidence" value="ECO:0007669"/>
    <property type="project" value="InterPro"/>
</dbReference>
<evidence type="ECO:0000259" key="3">
    <source>
        <dbReference type="Pfam" id="PF21530"/>
    </source>
</evidence>
<dbReference type="Pfam" id="PF05970">
    <property type="entry name" value="PIF1"/>
    <property type="match status" value="1"/>
</dbReference>
<dbReference type="GO" id="GO:0006310">
    <property type="term" value="P:DNA recombination"/>
    <property type="evidence" value="ECO:0007669"/>
    <property type="project" value="UniProtKB-KW"/>
</dbReference>
<dbReference type="Proteomes" id="UP001408789">
    <property type="component" value="Unassembled WGS sequence"/>
</dbReference>
<dbReference type="EC" id="5.6.2.3" evidence="1"/>
<keyword evidence="1" id="KW-0234">DNA repair</keyword>
<evidence type="ECO:0000313" key="5">
    <source>
        <dbReference type="Proteomes" id="UP001408789"/>
    </source>
</evidence>
<sequence>MLTSNTLSRPDFVWENTWEKLSDGILYKQQLLLKSLGLELTPDQLKNLTLFEIEQILIRMNSSLRNYPSMPYPDVECVSSSNNRLIIEELSYDQNDLENDFTNLFNSLTDEQRTFFDVIMTSVKDNKGGVFFVYGYGGTGKTYLWKTLSAAIRSKGEIVLNVASSGIASLLLTRGRTAHSRFLIPLNVTEDSICRIQPESDVAHLLRKTNLIIWDKAPKVHKHAFEALDRTMKDILSSTSERNCQLPFGGKVVVFGGDFRQILPVVQGGTQHDIVKASLSSSHLWRKCEVLRLTKNMRLTVGNQNSDIEATREFAQWLLDLGEGNVGGNNDELIEFVYPSILDNFKNPTFFQERAILAPKNEVVSELNDRLLSLFPGEEKEYLSSNSLCPSDYVHDNFDANLYSPDVLNGLKISGLPDHRLVLKVGVPVMLLRNIDQKSGLCNGTRLQIISLGKRVIEAELISGSNIGHRTLIPKISLTPSDKKIPFKFQRRQFPIRVCFAMTINKSQGQSLSRVGLFLKNPVFTHGQLYVALSRVKSRSGLKLLIVDKDGNVTNKTSNVVYKEIFTNL</sequence>
<dbReference type="GO" id="GO:0006281">
    <property type="term" value="P:DNA repair"/>
    <property type="evidence" value="ECO:0007669"/>
    <property type="project" value="UniProtKB-KW"/>
</dbReference>
<reference evidence="4 5" key="1">
    <citation type="submission" date="2024-04" db="EMBL/GenBank/DDBJ databases">
        <title>The reference genome of an endangered Asteraceae, Deinandra increscens subsp. villosa, native to the Central Coast of California.</title>
        <authorList>
            <person name="Guilliams M."/>
            <person name="Hasenstab-Lehman K."/>
            <person name="Meyer R."/>
            <person name="Mcevoy S."/>
        </authorList>
    </citation>
    <scope>NUCLEOTIDE SEQUENCE [LARGE SCALE GENOMIC DNA]</scope>
    <source>
        <tissue evidence="4">Leaf</tissue>
    </source>
</reference>
<proteinExistence type="inferred from homology"/>
<keyword evidence="1" id="KW-0227">DNA damage</keyword>
<gene>
    <name evidence="4" type="ORF">SSX86_008896</name>
</gene>
<comment type="cofactor">
    <cofactor evidence="1">
        <name>Mg(2+)</name>
        <dbReference type="ChEBI" id="CHEBI:18420"/>
    </cofactor>
</comment>
<dbReference type="CDD" id="cd18809">
    <property type="entry name" value="SF1_C_RecD"/>
    <property type="match status" value="1"/>
</dbReference>
<organism evidence="4 5">
    <name type="scientific">Deinandra increscens subsp. villosa</name>
    <dbReference type="NCBI Taxonomy" id="3103831"/>
    <lineage>
        <taxon>Eukaryota</taxon>
        <taxon>Viridiplantae</taxon>
        <taxon>Streptophyta</taxon>
        <taxon>Embryophyta</taxon>
        <taxon>Tracheophyta</taxon>
        <taxon>Spermatophyta</taxon>
        <taxon>Magnoliopsida</taxon>
        <taxon>eudicotyledons</taxon>
        <taxon>Gunneridae</taxon>
        <taxon>Pentapetalae</taxon>
        <taxon>asterids</taxon>
        <taxon>campanulids</taxon>
        <taxon>Asterales</taxon>
        <taxon>Asteraceae</taxon>
        <taxon>Asteroideae</taxon>
        <taxon>Heliantheae alliance</taxon>
        <taxon>Madieae</taxon>
        <taxon>Madiinae</taxon>
        <taxon>Deinandra</taxon>
    </lineage>
</organism>
<dbReference type="GO" id="GO:0005524">
    <property type="term" value="F:ATP binding"/>
    <property type="evidence" value="ECO:0007669"/>
    <property type="project" value="UniProtKB-KW"/>
</dbReference>
<comment type="caution">
    <text evidence="4">The sequence shown here is derived from an EMBL/GenBank/DDBJ whole genome shotgun (WGS) entry which is preliminary data.</text>
</comment>
<dbReference type="GO" id="GO:0016787">
    <property type="term" value="F:hydrolase activity"/>
    <property type="evidence" value="ECO:0007669"/>
    <property type="project" value="UniProtKB-KW"/>
</dbReference>
<feature type="domain" description="DNA helicase Pif1-like 2B" evidence="3">
    <location>
        <begin position="408"/>
        <end position="452"/>
    </location>
</feature>
<dbReference type="Pfam" id="PF21530">
    <property type="entry name" value="Pif1_2B_dom"/>
    <property type="match status" value="1"/>
</dbReference>
<dbReference type="InterPro" id="IPR010285">
    <property type="entry name" value="DNA_helicase_pif1-like_DEAD"/>
</dbReference>
<dbReference type="SUPFAM" id="SSF52540">
    <property type="entry name" value="P-loop containing nucleoside triphosphate hydrolases"/>
    <property type="match status" value="2"/>
</dbReference>
<dbReference type="AlphaFoldDB" id="A0AAP0H5G8"/>
<dbReference type="PANTHER" id="PTHR10492">
    <property type="match status" value="1"/>
</dbReference>
<comment type="similarity">
    <text evidence="1">Belongs to the helicase family.</text>
</comment>
<name>A0AAP0H5G8_9ASTR</name>